<protein>
    <submittedName>
        <fullName evidence="1">Uncharacterized protein</fullName>
    </submittedName>
</protein>
<dbReference type="AlphaFoldDB" id="A0A918TTS2"/>
<sequence>MEEGVWRGGMASVMTPPIRISGTPISVVLASKRPAIRAKVPIIIRLGRIMKDIRIF</sequence>
<proteinExistence type="predicted"/>
<name>A0A918TTS2_9RHOB</name>
<dbReference type="EMBL" id="BMYJ01000005">
    <property type="protein sequence ID" value="GHC56223.1"/>
    <property type="molecule type" value="Genomic_DNA"/>
</dbReference>
<keyword evidence="2" id="KW-1185">Reference proteome</keyword>
<reference evidence="1" key="2">
    <citation type="submission" date="2020-09" db="EMBL/GenBank/DDBJ databases">
        <authorList>
            <person name="Sun Q."/>
            <person name="Kim S."/>
        </authorList>
    </citation>
    <scope>NUCLEOTIDE SEQUENCE</scope>
    <source>
        <strain evidence="1">KCTC 23310</strain>
    </source>
</reference>
<reference evidence="1" key="1">
    <citation type="journal article" date="2014" name="Int. J. Syst. Evol. Microbiol.">
        <title>Complete genome sequence of Corynebacterium casei LMG S-19264T (=DSM 44701T), isolated from a smear-ripened cheese.</title>
        <authorList>
            <consortium name="US DOE Joint Genome Institute (JGI-PGF)"/>
            <person name="Walter F."/>
            <person name="Albersmeier A."/>
            <person name="Kalinowski J."/>
            <person name="Ruckert C."/>
        </authorList>
    </citation>
    <scope>NUCLEOTIDE SEQUENCE</scope>
    <source>
        <strain evidence="1">KCTC 23310</strain>
    </source>
</reference>
<evidence type="ECO:0000313" key="1">
    <source>
        <dbReference type="EMBL" id="GHC56223.1"/>
    </source>
</evidence>
<gene>
    <name evidence="1" type="ORF">GCM10007315_19380</name>
</gene>
<evidence type="ECO:0000313" key="2">
    <source>
        <dbReference type="Proteomes" id="UP000638981"/>
    </source>
</evidence>
<dbReference type="Proteomes" id="UP000638981">
    <property type="component" value="Unassembled WGS sequence"/>
</dbReference>
<accession>A0A918TTS2</accession>
<comment type="caution">
    <text evidence="1">The sequence shown here is derived from an EMBL/GenBank/DDBJ whole genome shotgun (WGS) entry which is preliminary data.</text>
</comment>
<organism evidence="1 2">
    <name type="scientific">Neogemmobacter tilapiae</name>
    <dbReference type="NCBI Taxonomy" id="875041"/>
    <lineage>
        <taxon>Bacteria</taxon>
        <taxon>Pseudomonadati</taxon>
        <taxon>Pseudomonadota</taxon>
        <taxon>Alphaproteobacteria</taxon>
        <taxon>Rhodobacterales</taxon>
        <taxon>Paracoccaceae</taxon>
        <taxon>Neogemmobacter</taxon>
    </lineage>
</organism>